<dbReference type="EMBL" id="QPKB01000002">
    <property type="protein sequence ID" value="RWR77549.1"/>
    <property type="molecule type" value="Genomic_DNA"/>
</dbReference>
<evidence type="ECO:0000259" key="22">
    <source>
        <dbReference type="PROSITE" id="PS51782"/>
    </source>
</evidence>
<dbReference type="PROSITE" id="PS00107">
    <property type="entry name" value="PROTEIN_KINASE_ATP"/>
    <property type="match status" value="1"/>
</dbReference>
<accession>A0A3S3MJG5</accession>
<dbReference type="FunFam" id="3.30.200.20:FF:000468">
    <property type="entry name" value="LysM receptor kinase 2"/>
    <property type="match status" value="1"/>
</dbReference>
<dbReference type="Gene3D" id="3.10.350.10">
    <property type="entry name" value="LysM domain"/>
    <property type="match status" value="1"/>
</dbReference>
<evidence type="ECO:0000256" key="1">
    <source>
        <dbReference type="ARBA" id="ARBA00004162"/>
    </source>
</evidence>
<dbReference type="InterPro" id="IPR017441">
    <property type="entry name" value="Protein_kinase_ATP_BS"/>
</dbReference>
<evidence type="ECO:0000256" key="9">
    <source>
        <dbReference type="ARBA" id="ARBA00022777"/>
    </source>
</evidence>
<keyword evidence="5" id="KW-0808">Transferase</keyword>
<evidence type="ECO:0000256" key="3">
    <source>
        <dbReference type="ARBA" id="ARBA00022475"/>
    </source>
</evidence>
<sequence length="619" mass="67695">MVGLGFFWVFFFLLWARAEPKCARTCGAAGSFYVTTNETLTSIAQLFNIQDRTTILPYNPQVSNEDSILAGSQLKVPFSCDCLNDSILAHNFSYTTVSGDTYGKISTTTFKNLTTVDDLRNFNSYSDSSIPINAQLNVPVRCYCGNGTISMEYGFFLTYPLRSDDNITDVLAKLGCPFDRIGAEIQITAPGLFRQAKVTGLHAHFSVQTMLFILISGISAGVIAGISIAVVAVVLFLVLCLYFGAFRRKKLKKASLLPSAFEDSSIQAGQGFARNLDGTTESATLVGGASPGITGITVDKSVEFSYEELAKATDDFSLANKIGEGGFGAVYYAELRGEKAAIKKMDMQATKEFLAELKVLTHVHHLNLVRLIGYCTEKSLFLVYEFIENGNLSQHLRGSGSGKEPLPWSTRVQIALDSARGLEYIHEHTVPVYIHRDIKSANILIDKNFHAKVADFGLTKLTEVGSTSLQTRLVGTFGYMPPEYAQFGDVSPKVDVYAFGVVLYELISAKEAVVKTGVVIKSDGSNAESKGLFESVLNESDPREELRKLVDARLGDNYPIDAAHKMAQLAKACTQENPQLRPSMRSIVVALMTLSSSTEDWDVGSFYENQALVNLMSGR</sequence>
<comment type="catalytic activity">
    <reaction evidence="17">
        <text>L-seryl-[protein] + ATP = O-phospho-L-seryl-[protein] + ADP + H(+)</text>
        <dbReference type="Rhea" id="RHEA:17989"/>
        <dbReference type="Rhea" id="RHEA-COMP:9863"/>
        <dbReference type="Rhea" id="RHEA-COMP:11604"/>
        <dbReference type="ChEBI" id="CHEBI:15378"/>
        <dbReference type="ChEBI" id="CHEBI:29999"/>
        <dbReference type="ChEBI" id="CHEBI:30616"/>
        <dbReference type="ChEBI" id="CHEBI:83421"/>
        <dbReference type="ChEBI" id="CHEBI:456216"/>
        <dbReference type="EC" id="2.7.11.1"/>
    </reaction>
</comment>
<keyword evidence="12 19" id="KW-0472">Membrane</keyword>
<keyword evidence="10 18" id="KW-0067">ATP-binding</keyword>
<evidence type="ECO:0000256" key="12">
    <source>
        <dbReference type="ARBA" id="ARBA00023136"/>
    </source>
</evidence>
<keyword evidence="4" id="KW-0723">Serine/threonine-protein kinase</keyword>
<keyword evidence="13" id="KW-1015">Disulfide bond</keyword>
<dbReference type="Proteomes" id="UP000283530">
    <property type="component" value="Unassembled WGS sequence"/>
</dbReference>
<comment type="caution">
    <text evidence="23">The sequence shown here is derived from an EMBL/GenBank/DDBJ whole genome shotgun (WGS) entry which is preliminary data.</text>
</comment>
<keyword evidence="14" id="KW-0675">Receptor</keyword>
<dbReference type="EC" id="2.7.11.1" evidence="2"/>
<evidence type="ECO:0000256" key="7">
    <source>
        <dbReference type="ARBA" id="ARBA00022729"/>
    </source>
</evidence>
<dbReference type="GO" id="GO:0005886">
    <property type="term" value="C:plasma membrane"/>
    <property type="evidence" value="ECO:0007669"/>
    <property type="project" value="UniProtKB-SubCell"/>
</dbReference>
<dbReference type="Pfam" id="PF07714">
    <property type="entry name" value="PK_Tyr_Ser-Thr"/>
    <property type="match status" value="1"/>
</dbReference>
<dbReference type="SMART" id="SM00220">
    <property type="entry name" value="S_TKc"/>
    <property type="match status" value="1"/>
</dbReference>
<dbReference type="GO" id="GO:0019199">
    <property type="term" value="F:transmembrane receptor protein kinase activity"/>
    <property type="evidence" value="ECO:0007669"/>
    <property type="project" value="InterPro"/>
</dbReference>
<keyword evidence="8 18" id="KW-0547">Nucleotide-binding</keyword>
<dbReference type="InterPro" id="IPR018392">
    <property type="entry name" value="LysM"/>
</dbReference>
<dbReference type="Pfam" id="PF01476">
    <property type="entry name" value="LysM"/>
    <property type="match status" value="1"/>
</dbReference>
<proteinExistence type="predicted"/>
<feature type="signal peptide" evidence="20">
    <location>
        <begin position="1"/>
        <end position="18"/>
    </location>
</feature>
<evidence type="ECO:0000313" key="24">
    <source>
        <dbReference type="Proteomes" id="UP000283530"/>
    </source>
</evidence>
<keyword evidence="15" id="KW-0325">Glycoprotein</keyword>
<evidence type="ECO:0000256" key="10">
    <source>
        <dbReference type="ARBA" id="ARBA00022840"/>
    </source>
</evidence>
<comment type="catalytic activity">
    <reaction evidence="16">
        <text>L-threonyl-[protein] + ATP = O-phospho-L-threonyl-[protein] + ADP + H(+)</text>
        <dbReference type="Rhea" id="RHEA:46608"/>
        <dbReference type="Rhea" id="RHEA-COMP:11060"/>
        <dbReference type="Rhea" id="RHEA-COMP:11605"/>
        <dbReference type="ChEBI" id="CHEBI:15378"/>
        <dbReference type="ChEBI" id="CHEBI:30013"/>
        <dbReference type="ChEBI" id="CHEBI:30616"/>
        <dbReference type="ChEBI" id="CHEBI:61977"/>
        <dbReference type="ChEBI" id="CHEBI:456216"/>
        <dbReference type="EC" id="2.7.11.1"/>
    </reaction>
</comment>
<feature type="domain" description="Protein kinase" evidence="21">
    <location>
        <begin position="316"/>
        <end position="594"/>
    </location>
</feature>
<feature type="transmembrane region" description="Helical" evidence="19">
    <location>
        <begin position="210"/>
        <end position="243"/>
    </location>
</feature>
<reference evidence="23 24" key="1">
    <citation type="journal article" date="2019" name="Nat. Plants">
        <title>Stout camphor tree genome fills gaps in understanding of flowering plant genome evolution.</title>
        <authorList>
            <person name="Chaw S.M."/>
            <person name="Liu Y.C."/>
            <person name="Wu Y.W."/>
            <person name="Wang H.Y."/>
            <person name="Lin C.I."/>
            <person name="Wu C.S."/>
            <person name="Ke H.M."/>
            <person name="Chang L.Y."/>
            <person name="Hsu C.Y."/>
            <person name="Yang H.T."/>
            <person name="Sudianto E."/>
            <person name="Hsu M.H."/>
            <person name="Wu K.P."/>
            <person name="Wang L.N."/>
            <person name="Leebens-Mack J.H."/>
            <person name="Tsai I.J."/>
        </authorList>
    </citation>
    <scope>NUCLEOTIDE SEQUENCE [LARGE SCALE GENOMIC DNA]</scope>
    <source>
        <strain evidence="24">cv. Chaw 1501</strain>
        <tissue evidence="23">Young leaves</tissue>
    </source>
</reference>
<evidence type="ECO:0000256" key="15">
    <source>
        <dbReference type="ARBA" id="ARBA00023180"/>
    </source>
</evidence>
<evidence type="ECO:0000256" key="5">
    <source>
        <dbReference type="ARBA" id="ARBA00022679"/>
    </source>
</evidence>
<dbReference type="PROSITE" id="PS51782">
    <property type="entry name" value="LYSM"/>
    <property type="match status" value="1"/>
</dbReference>
<keyword evidence="9 23" id="KW-0418">Kinase</keyword>
<evidence type="ECO:0000256" key="6">
    <source>
        <dbReference type="ARBA" id="ARBA00022692"/>
    </source>
</evidence>
<keyword evidence="24" id="KW-1185">Reference proteome</keyword>
<evidence type="ECO:0000256" key="2">
    <source>
        <dbReference type="ARBA" id="ARBA00012513"/>
    </source>
</evidence>
<dbReference type="SMART" id="SM00257">
    <property type="entry name" value="LysM"/>
    <property type="match status" value="2"/>
</dbReference>
<organism evidence="23 24">
    <name type="scientific">Cinnamomum micranthum f. kanehirae</name>
    <dbReference type="NCBI Taxonomy" id="337451"/>
    <lineage>
        <taxon>Eukaryota</taxon>
        <taxon>Viridiplantae</taxon>
        <taxon>Streptophyta</taxon>
        <taxon>Embryophyta</taxon>
        <taxon>Tracheophyta</taxon>
        <taxon>Spermatophyta</taxon>
        <taxon>Magnoliopsida</taxon>
        <taxon>Magnoliidae</taxon>
        <taxon>Laurales</taxon>
        <taxon>Lauraceae</taxon>
        <taxon>Cinnamomum</taxon>
    </lineage>
</organism>
<dbReference type="GO" id="GO:0004674">
    <property type="term" value="F:protein serine/threonine kinase activity"/>
    <property type="evidence" value="ECO:0007669"/>
    <property type="project" value="UniProtKB-KW"/>
</dbReference>
<comment type="subcellular location">
    <subcellularLocation>
        <location evidence="1">Cell membrane</location>
        <topology evidence="1">Single-pass membrane protein</topology>
    </subcellularLocation>
</comment>
<dbReference type="STRING" id="337451.A0A3S3MJG5"/>
<dbReference type="Gene3D" id="3.30.200.20">
    <property type="entry name" value="Phosphorylase Kinase, domain 1"/>
    <property type="match status" value="1"/>
</dbReference>
<keyword evidence="7 20" id="KW-0732">Signal</keyword>
<dbReference type="Gene3D" id="1.10.510.10">
    <property type="entry name" value="Transferase(Phosphotransferase) domain 1"/>
    <property type="match status" value="1"/>
</dbReference>
<feature type="domain" description="LysM" evidence="22">
    <location>
        <begin position="30"/>
        <end position="76"/>
    </location>
</feature>
<dbReference type="InterPro" id="IPR000719">
    <property type="entry name" value="Prot_kinase_dom"/>
</dbReference>
<evidence type="ECO:0000256" key="20">
    <source>
        <dbReference type="SAM" id="SignalP"/>
    </source>
</evidence>
<dbReference type="PROSITE" id="PS50011">
    <property type="entry name" value="PROTEIN_KINASE_DOM"/>
    <property type="match status" value="1"/>
</dbReference>
<evidence type="ECO:0000256" key="14">
    <source>
        <dbReference type="ARBA" id="ARBA00023170"/>
    </source>
</evidence>
<gene>
    <name evidence="23" type="ORF">CKAN_00604000</name>
</gene>
<dbReference type="InterPro" id="IPR011009">
    <property type="entry name" value="Kinase-like_dom_sf"/>
</dbReference>
<dbReference type="InterPro" id="IPR001245">
    <property type="entry name" value="Ser-Thr/Tyr_kinase_cat_dom"/>
</dbReference>
<evidence type="ECO:0000256" key="11">
    <source>
        <dbReference type="ARBA" id="ARBA00022989"/>
    </source>
</evidence>
<dbReference type="GO" id="GO:0005524">
    <property type="term" value="F:ATP binding"/>
    <property type="evidence" value="ECO:0007669"/>
    <property type="project" value="UniProtKB-UniRule"/>
</dbReference>
<dbReference type="SUPFAM" id="SSF56112">
    <property type="entry name" value="Protein kinase-like (PK-like)"/>
    <property type="match status" value="1"/>
</dbReference>
<evidence type="ECO:0000259" key="21">
    <source>
        <dbReference type="PROSITE" id="PS50011"/>
    </source>
</evidence>
<dbReference type="PROSITE" id="PS00108">
    <property type="entry name" value="PROTEIN_KINASE_ST"/>
    <property type="match status" value="1"/>
</dbReference>
<feature type="chain" id="PRO_5018783584" description="non-specific serine/threonine protein kinase" evidence="20">
    <location>
        <begin position="19"/>
        <end position="619"/>
    </location>
</feature>
<dbReference type="OrthoDB" id="4062651at2759"/>
<dbReference type="InterPro" id="IPR036779">
    <property type="entry name" value="LysM_dom_sf"/>
</dbReference>
<dbReference type="GO" id="GO:0045087">
    <property type="term" value="P:innate immune response"/>
    <property type="evidence" value="ECO:0007669"/>
    <property type="project" value="InterPro"/>
</dbReference>
<dbReference type="InterPro" id="IPR056562">
    <property type="entry name" value="LysM2_CERK1_LYK3_4_5"/>
</dbReference>
<evidence type="ECO:0000256" key="18">
    <source>
        <dbReference type="PROSITE-ProRule" id="PRU10141"/>
    </source>
</evidence>
<evidence type="ECO:0000256" key="8">
    <source>
        <dbReference type="ARBA" id="ARBA00022741"/>
    </source>
</evidence>
<keyword evidence="6 19" id="KW-0812">Transmembrane</keyword>
<dbReference type="Pfam" id="PF23472">
    <property type="entry name" value="LysM2_CERK1_LYK3_4_5"/>
    <property type="match status" value="1"/>
</dbReference>
<evidence type="ECO:0000256" key="19">
    <source>
        <dbReference type="SAM" id="Phobius"/>
    </source>
</evidence>
<keyword evidence="3" id="KW-1003">Cell membrane</keyword>
<feature type="binding site" evidence="18">
    <location>
        <position position="344"/>
    </location>
    <ligand>
        <name>ATP</name>
        <dbReference type="ChEBI" id="CHEBI:30616"/>
    </ligand>
</feature>
<dbReference type="AlphaFoldDB" id="A0A3S3MJG5"/>
<evidence type="ECO:0000256" key="4">
    <source>
        <dbReference type="ARBA" id="ARBA00022527"/>
    </source>
</evidence>
<evidence type="ECO:0000256" key="17">
    <source>
        <dbReference type="ARBA" id="ARBA00048679"/>
    </source>
</evidence>
<keyword evidence="11 19" id="KW-1133">Transmembrane helix</keyword>
<dbReference type="InterPro" id="IPR044812">
    <property type="entry name" value="CERK1/LYK3-like"/>
</dbReference>
<dbReference type="InterPro" id="IPR008271">
    <property type="entry name" value="Ser/Thr_kinase_AS"/>
</dbReference>
<evidence type="ECO:0000256" key="16">
    <source>
        <dbReference type="ARBA" id="ARBA00047899"/>
    </source>
</evidence>
<dbReference type="FunFam" id="1.10.510.10:FF:000468">
    <property type="entry name" value="PTI1-like tyrosine-protein kinase 3"/>
    <property type="match status" value="1"/>
</dbReference>
<dbReference type="PANTHER" id="PTHR46204">
    <property type="entry name" value="CHITIN ELICITOR RECEPTOR KINASE 1-RELATED"/>
    <property type="match status" value="1"/>
</dbReference>
<dbReference type="CDD" id="cd14066">
    <property type="entry name" value="STKc_IRAK"/>
    <property type="match status" value="1"/>
</dbReference>
<protein>
    <recommendedName>
        <fullName evidence="2">non-specific serine/threonine protein kinase</fullName>
        <ecNumber evidence="2">2.7.11.1</ecNumber>
    </recommendedName>
</protein>
<dbReference type="PANTHER" id="PTHR46204:SF2">
    <property type="entry name" value="CHITIN ELICITOR RECEPTOR KINASE 1"/>
    <property type="match status" value="1"/>
</dbReference>
<evidence type="ECO:0000313" key="23">
    <source>
        <dbReference type="EMBL" id="RWR77549.1"/>
    </source>
</evidence>
<name>A0A3S3MJG5_9MAGN</name>
<evidence type="ECO:0000256" key="13">
    <source>
        <dbReference type="ARBA" id="ARBA00023157"/>
    </source>
</evidence>